<dbReference type="Gene3D" id="3.40.50.1820">
    <property type="entry name" value="alpha/beta hydrolase"/>
    <property type="match status" value="1"/>
</dbReference>
<dbReference type="RefSeq" id="WP_134339677.1">
    <property type="nucleotide sequence ID" value="NZ_SOPW01000005.1"/>
</dbReference>
<dbReference type="InterPro" id="IPR012908">
    <property type="entry name" value="PGAP1-ab_dom-like"/>
</dbReference>
<proteinExistence type="predicted"/>
<dbReference type="ESTHER" id="9baci-a0a4y8iqk3">
    <property type="family name" value="BlEst2-lipase-like"/>
</dbReference>
<accession>A0A4Y8IQK3</accession>
<keyword evidence="3" id="KW-1185">Reference proteome</keyword>
<protein>
    <recommendedName>
        <fullName evidence="1">GPI inositol-deacylase PGAP1-like alpha/beta domain-containing protein</fullName>
    </recommendedName>
</protein>
<dbReference type="AlphaFoldDB" id="A0A4Y8IQK3"/>
<dbReference type="EMBL" id="SOPW01000005">
    <property type="protein sequence ID" value="TFB22946.1"/>
    <property type="molecule type" value="Genomic_DNA"/>
</dbReference>
<reference evidence="2 3" key="1">
    <citation type="submission" date="2019-03" db="EMBL/GenBank/DDBJ databases">
        <authorList>
            <person name="He R.-H."/>
        </authorList>
    </citation>
    <scope>NUCLEOTIDE SEQUENCE [LARGE SCALE GENOMIC DNA]</scope>
    <source>
        <strain evidence="3">SH 714</strain>
    </source>
</reference>
<dbReference type="Pfam" id="PF07819">
    <property type="entry name" value="PGAP1"/>
    <property type="match status" value="1"/>
</dbReference>
<dbReference type="PANTHER" id="PTHR37946:SF1">
    <property type="entry name" value="SLL1969 PROTEIN"/>
    <property type="match status" value="1"/>
</dbReference>
<dbReference type="PANTHER" id="PTHR37946">
    <property type="entry name" value="SLL1969 PROTEIN"/>
    <property type="match status" value="1"/>
</dbReference>
<comment type="caution">
    <text evidence="2">The sequence shown here is derived from an EMBL/GenBank/DDBJ whole genome shotgun (WGS) entry which is preliminary data.</text>
</comment>
<dbReference type="InterPro" id="IPR029058">
    <property type="entry name" value="AB_hydrolase_fold"/>
</dbReference>
<dbReference type="SUPFAM" id="SSF53474">
    <property type="entry name" value="alpha/beta-Hydrolases"/>
    <property type="match status" value="1"/>
</dbReference>
<evidence type="ECO:0000259" key="1">
    <source>
        <dbReference type="Pfam" id="PF07819"/>
    </source>
</evidence>
<name>A0A4Y8IQK3_9BACI</name>
<evidence type="ECO:0000313" key="2">
    <source>
        <dbReference type="EMBL" id="TFB22946.1"/>
    </source>
</evidence>
<sequence length="527" mass="58178">MLKKISLLSLLFILIFGSLFTTVNAKNISDPRPSSEAELDGSISIMGKATNGNEETPGEWYIGATPSNLDPAKPVLLFVHGLNSTAQVWWEDSDMYSTAYNAGYQSTFIQLYDAGGQNEDMWDNGQLLADKIQEIFSHFNGRPITVVAHSKGGVDTQTALTYYGANQYVDNVITLSSPHHGSQLADLSYSSSAGWLADLIGAKGDGTYSMQMAEMEAFRNQTDVQPLAYYNDYYTLAGTAWGSMFTSTFYGGMYLSQYGSNDGVVTVDSSRLPGGQELAVGDWTHTEIRSGITFPVFENYLADAQVTNLTSSKEKKKNKNIKTNQWVDGGELKGNNQLSMFVEDGVEEININLMTAKQPESITLVSPSGQEHPASFKSTKLTEGIFVNAINHQTAIKWPESGEWHIEVKAQPDDAYLLLTDYKTDKKFSLNKSIKRNAALDLTYNLKSDSSKVKPQTIETTYHVTASANPIESYTFSKKGNAIQHIKLDQPDQVYNITIEIEGQTRSGETFKRTIIESVKVPGPPHR</sequence>
<feature type="domain" description="GPI inositol-deacylase PGAP1-like alpha/beta" evidence="1">
    <location>
        <begin position="123"/>
        <end position="184"/>
    </location>
</feature>
<dbReference type="Proteomes" id="UP000297975">
    <property type="component" value="Unassembled WGS sequence"/>
</dbReference>
<dbReference type="GO" id="GO:0016788">
    <property type="term" value="F:hydrolase activity, acting on ester bonds"/>
    <property type="evidence" value="ECO:0007669"/>
    <property type="project" value="InterPro"/>
</dbReference>
<gene>
    <name evidence="2" type="ORF">E3U55_06815</name>
</gene>
<dbReference type="OrthoDB" id="9765872at2"/>
<evidence type="ECO:0000313" key="3">
    <source>
        <dbReference type="Proteomes" id="UP000297975"/>
    </source>
</evidence>
<organism evidence="2 3">
    <name type="scientific">Filobacillus milosensis</name>
    <dbReference type="NCBI Taxonomy" id="94137"/>
    <lineage>
        <taxon>Bacteria</taxon>
        <taxon>Bacillati</taxon>
        <taxon>Bacillota</taxon>
        <taxon>Bacilli</taxon>
        <taxon>Bacillales</taxon>
        <taxon>Bacillaceae</taxon>
        <taxon>Filobacillus</taxon>
    </lineage>
</organism>